<dbReference type="InterPro" id="IPR011608">
    <property type="entry name" value="PRD"/>
</dbReference>
<evidence type="ECO:0000256" key="6">
    <source>
        <dbReference type="ARBA" id="ARBA00038510"/>
    </source>
</evidence>
<feature type="domain" description="PRD" evidence="7">
    <location>
        <begin position="170"/>
        <end position="278"/>
    </location>
</feature>
<keyword evidence="2" id="KW-0694">RNA-binding</keyword>
<keyword evidence="5" id="KW-0804">Transcription</keyword>
<evidence type="ECO:0000256" key="3">
    <source>
        <dbReference type="ARBA" id="ARBA00023015"/>
    </source>
</evidence>
<dbReference type="Pfam" id="PF00874">
    <property type="entry name" value="PRD"/>
    <property type="match status" value="2"/>
</dbReference>
<dbReference type="AlphaFoldDB" id="A0A1I0RF94"/>
<dbReference type="InterPro" id="IPR001550">
    <property type="entry name" value="Transcrpt_antitermin_CS"/>
</dbReference>
<dbReference type="Gene3D" id="2.30.24.10">
    <property type="entry name" value="CAT RNA-binding domain"/>
    <property type="match status" value="1"/>
</dbReference>
<evidence type="ECO:0000256" key="5">
    <source>
        <dbReference type="ARBA" id="ARBA00023163"/>
    </source>
</evidence>
<dbReference type="GO" id="GO:0003723">
    <property type="term" value="F:RNA binding"/>
    <property type="evidence" value="ECO:0007669"/>
    <property type="project" value="UniProtKB-KW"/>
</dbReference>
<dbReference type="Proteomes" id="UP000199701">
    <property type="component" value="Unassembled WGS sequence"/>
</dbReference>
<evidence type="ECO:0000313" key="8">
    <source>
        <dbReference type="EMBL" id="SEW39546.1"/>
    </source>
</evidence>
<dbReference type="Gene3D" id="1.10.1790.10">
    <property type="entry name" value="PRD domain"/>
    <property type="match status" value="2"/>
</dbReference>
<keyword evidence="9" id="KW-1185">Reference proteome</keyword>
<keyword evidence="3" id="KW-0805">Transcription regulation</keyword>
<gene>
    <name evidence="8" type="ORF">SAMN05421659_11519</name>
</gene>
<sequence>MRIIRILNNNVVSSLDEKNNEIVVMGKGIGFQKKQGEEIEDAKIEKIFRMPHTNASQFERLVEEMPYEQVKVADEIIGYAKDTLGKKLNKNIYITLTDHLNFALERQKQGITFQNALLWEIERFYNIEFQIGCKAIEIIKERLNVELTKDEAGFFALHIVNAEMDIGDMHQAMEMPGIIKDILNIVKYTFGIEIDENTLSYERFITHLKFFVQRAVTNQCYPTDDEEFVKSQINKFPQAYGCAVRIKEYMQKKMKYDTGEEELMYLTMHISRIVRRKL</sequence>
<dbReference type="InterPro" id="IPR050661">
    <property type="entry name" value="BglG_antiterminators"/>
</dbReference>
<dbReference type="InterPro" id="IPR004341">
    <property type="entry name" value="CAT_RNA-bd_dom"/>
</dbReference>
<protein>
    <submittedName>
        <fullName evidence="8">Beta-glucoside operon transcriptional antiterminator</fullName>
    </submittedName>
</protein>
<dbReference type="SUPFAM" id="SSF63520">
    <property type="entry name" value="PTS-regulatory domain, PRD"/>
    <property type="match status" value="2"/>
</dbReference>
<dbReference type="PROSITE" id="PS51372">
    <property type="entry name" value="PRD_2"/>
    <property type="match status" value="2"/>
</dbReference>
<dbReference type="PANTHER" id="PTHR30185:SF15">
    <property type="entry name" value="CRYPTIC BETA-GLUCOSIDE BGL OPERON ANTITERMINATOR"/>
    <property type="match status" value="1"/>
</dbReference>
<evidence type="ECO:0000313" key="9">
    <source>
        <dbReference type="Proteomes" id="UP000199701"/>
    </source>
</evidence>
<dbReference type="STRING" id="99656.SAMN05421659_11519"/>
<organism evidence="8 9">
    <name type="scientific">[Clostridium] fimetarium</name>
    <dbReference type="NCBI Taxonomy" id="99656"/>
    <lineage>
        <taxon>Bacteria</taxon>
        <taxon>Bacillati</taxon>
        <taxon>Bacillota</taxon>
        <taxon>Clostridia</taxon>
        <taxon>Lachnospirales</taxon>
        <taxon>Lachnospiraceae</taxon>
    </lineage>
</organism>
<evidence type="ECO:0000256" key="2">
    <source>
        <dbReference type="ARBA" id="ARBA00022884"/>
    </source>
</evidence>
<accession>A0A1I0RF94</accession>
<dbReference type="EMBL" id="FOJI01000015">
    <property type="protein sequence ID" value="SEW39546.1"/>
    <property type="molecule type" value="Genomic_DNA"/>
</dbReference>
<dbReference type="InterPro" id="IPR036650">
    <property type="entry name" value="CAT_RNA-bd_dom_sf"/>
</dbReference>
<dbReference type="Pfam" id="PF03123">
    <property type="entry name" value="CAT_RBD"/>
    <property type="match status" value="1"/>
</dbReference>
<dbReference type="GO" id="GO:0045893">
    <property type="term" value="P:positive regulation of DNA-templated transcription"/>
    <property type="evidence" value="ECO:0007669"/>
    <property type="project" value="InterPro"/>
</dbReference>
<dbReference type="NCBIfam" id="NF046042">
    <property type="entry name" value="LicT"/>
    <property type="match status" value="1"/>
</dbReference>
<evidence type="ECO:0000259" key="7">
    <source>
        <dbReference type="PROSITE" id="PS51372"/>
    </source>
</evidence>
<dbReference type="SUPFAM" id="SSF50151">
    <property type="entry name" value="SacY-like RNA-binding domain"/>
    <property type="match status" value="1"/>
</dbReference>
<comment type="similarity">
    <text evidence="6">Belongs to the transcriptional antiterminator BglG family.</text>
</comment>
<dbReference type="RefSeq" id="WP_170841448.1">
    <property type="nucleotide sequence ID" value="NZ_FOJI01000015.1"/>
</dbReference>
<keyword evidence="1" id="KW-0677">Repeat</keyword>
<dbReference type="InterPro" id="IPR036634">
    <property type="entry name" value="PRD_sf"/>
</dbReference>
<dbReference type="PROSITE" id="PS00654">
    <property type="entry name" value="PRD_1"/>
    <property type="match status" value="1"/>
</dbReference>
<reference evidence="8 9" key="1">
    <citation type="submission" date="2016-10" db="EMBL/GenBank/DDBJ databases">
        <authorList>
            <person name="de Groot N.N."/>
        </authorList>
    </citation>
    <scope>NUCLEOTIDE SEQUENCE [LARGE SCALE GENOMIC DNA]</scope>
    <source>
        <strain evidence="8 9">DSM 9179</strain>
    </source>
</reference>
<proteinExistence type="inferred from homology"/>
<name>A0A1I0RF94_9FIRM</name>
<keyword evidence="4" id="KW-0010">Activator</keyword>
<dbReference type="SMART" id="SM01061">
    <property type="entry name" value="CAT_RBD"/>
    <property type="match status" value="1"/>
</dbReference>
<evidence type="ECO:0000256" key="4">
    <source>
        <dbReference type="ARBA" id="ARBA00023159"/>
    </source>
</evidence>
<feature type="domain" description="PRD" evidence="7">
    <location>
        <begin position="64"/>
        <end position="169"/>
    </location>
</feature>
<dbReference type="PANTHER" id="PTHR30185">
    <property type="entry name" value="CRYPTIC BETA-GLUCOSIDE BGL OPERON ANTITERMINATOR"/>
    <property type="match status" value="1"/>
</dbReference>
<evidence type="ECO:0000256" key="1">
    <source>
        <dbReference type="ARBA" id="ARBA00022737"/>
    </source>
</evidence>